<dbReference type="AlphaFoldDB" id="A0A430G2C2"/>
<accession>A0A430G2C2</accession>
<proteinExistence type="predicted"/>
<sequence>MTHSRLFNVRQQIVHGVDLTIADFKTAQGLGSVSVESEVYAEHGMVALEEQLEMTLTEIAKRQHLTAPRPRHAEL</sequence>
<dbReference type="RefSeq" id="WP_126004700.1">
    <property type="nucleotide sequence ID" value="NZ_QQYZ01000011.1"/>
</dbReference>
<gene>
    <name evidence="1" type="ORF">DAH66_12725</name>
</gene>
<name>A0A430G2C2_9SPHN</name>
<dbReference type="Proteomes" id="UP000287746">
    <property type="component" value="Unassembled WGS sequence"/>
</dbReference>
<organism evidence="1 2">
    <name type="scientific">Sphingomonas koreensis</name>
    <dbReference type="NCBI Taxonomy" id="93064"/>
    <lineage>
        <taxon>Bacteria</taxon>
        <taxon>Pseudomonadati</taxon>
        <taxon>Pseudomonadota</taxon>
        <taxon>Alphaproteobacteria</taxon>
        <taxon>Sphingomonadales</taxon>
        <taxon>Sphingomonadaceae</taxon>
        <taxon>Sphingomonas</taxon>
    </lineage>
</organism>
<protein>
    <submittedName>
        <fullName evidence="1">Uncharacterized protein</fullName>
    </submittedName>
</protein>
<dbReference type="EMBL" id="QQYZ01000011">
    <property type="protein sequence ID" value="RSY83127.1"/>
    <property type="molecule type" value="Genomic_DNA"/>
</dbReference>
<evidence type="ECO:0000313" key="2">
    <source>
        <dbReference type="Proteomes" id="UP000287746"/>
    </source>
</evidence>
<evidence type="ECO:0000313" key="1">
    <source>
        <dbReference type="EMBL" id="RSY83127.1"/>
    </source>
</evidence>
<comment type="caution">
    <text evidence="1">The sequence shown here is derived from an EMBL/GenBank/DDBJ whole genome shotgun (WGS) entry which is preliminary data.</text>
</comment>
<reference evidence="1 2" key="1">
    <citation type="submission" date="2018-07" db="EMBL/GenBank/DDBJ databases">
        <title>Genomic and Epidemiologic Investigation of an Indolent Hospital Outbreak.</title>
        <authorList>
            <person name="Johnson R.C."/>
            <person name="Deming C."/>
            <person name="Conlan S."/>
            <person name="Zellmer C.J."/>
            <person name="Michelin A.V."/>
            <person name="Lee-Lin S."/>
            <person name="Thomas P.J."/>
            <person name="Park M."/>
            <person name="Weingarten R.A."/>
            <person name="Less J."/>
            <person name="Dekker J.P."/>
            <person name="Frank K.M."/>
            <person name="Musser K.A."/>
            <person name="Mcquiston J.R."/>
            <person name="Henderson D.K."/>
            <person name="Lau A.F."/>
            <person name="Palmore T.N."/>
            <person name="Segre J.A."/>
        </authorList>
    </citation>
    <scope>NUCLEOTIDE SEQUENCE [LARGE SCALE GENOMIC DNA]</scope>
    <source>
        <strain evidence="1 2">SK-CDC1_0717</strain>
    </source>
</reference>